<reference evidence="1" key="1">
    <citation type="submission" date="2019-06" db="EMBL/GenBank/DDBJ databases">
        <authorList>
            <person name="Zheng W."/>
        </authorList>
    </citation>
    <scope>NUCLEOTIDE SEQUENCE</scope>
    <source>
        <strain evidence="1">QDHG01</strain>
    </source>
</reference>
<accession>A0A8J8T884</accession>
<protein>
    <submittedName>
        <fullName evidence="1">Uncharacterized protein</fullName>
    </submittedName>
</protein>
<dbReference type="AlphaFoldDB" id="A0A8J8T884"/>
<proteinExistence type="predicted"/>
<evidence type="ECO:0000313" key="2">
    <source>
        <dbReference type="Proteomes" id="UP000785679"/>
    </source>
</evidence>
<dbReference type="Proteomes" id="UP000785679">
    <property type="component" value="Unassembled WGS sequence"/>
</dbReference>
<organism evidence="1 2">
    <name type="scientific">Halteria grandinella</name>
    <dbReference type="NCBI Taxonomy" id="5974"/>
    <lineage>
        <taxon>Eukaryota</taxon>
        <taxon>Sar</taxon>
        <taxon>Alveolata</taxon>
        <taxon>Ciliophora</taxon>
        <taxon>Intramacronucleata</taxon>
        <taxon>Spirotrichea</taxon>
        <taxon>Stichotrichia</taxon>
        <taxon>Sporadotrichida</taxon>
        <taxon>Halteriidae</taxon>
        <taxon>Halteria</taxon>
    </lineage>
</organism>
<keyword evidence="2" id="KW-1185">Reference proteome</keyword>
<name>A0A8J8T884_HALGN</name>
<gene>
    <name evidence="1" type="ORF">FGO68_gene13801</name>
</gene>
<sequence>MNANLVTVINYLINVIFNPAIFQLATLASKYAHRAPLIGVQEFSALVITSANQAFALIAFASQWNNRKITSAKQEKKFAEEILPHKFLHSKAPLANAMVWNAQLQHITNVYNHQMQEWLLQFQSFLR</sequence>
<evidence type="ECO:0000313" key="1">
    <source>
        <dbReference type="EMBL" id="TNV85340.1"/>
    </source>
</evidence>
<dbReference type="EMBL" id="RRYP01001912">
    <property type="protein sequence ID" value="TNV85340.1"/>
    <property type="molecule type" value="Genomic_DNA"/>
</dbReference>
<comment type="caution">
    <text evidence="1">The sequence shown here is derived from an EMBL/GenBank/DDBJ whole genome shotgun (WGS) entry which is preliminary data.</text>
</comment>